<dbReference type="Pfam" id="PF00512">
    <property type="entry name" value="HisKA"/>
    <property type="match status" value="1"/>
</dbReference>
<evidence type="ECO:0000259" key="9">
    <source>
        <dbReference type="PROSITE" id="PS50885"/>
    </source>
</evidence>
<dbReference type="InterPro" id="IPR052162">
    <property type="entry name" value="Sensor_kinase/Photoreceptor"/>
</dbReference>
<keyword evidence="6 10" id="KW-0418">Kinase</keyword>
<dbReference type="InterPro" id="IPR003660">
    <property type="entry name" value="HAMP_dom"/>
</dbReference>
<dbReference type="FunFam" id="3.30.565.10:FF:000006">
    <property type="entry name" value="Sensor histidine kinase WalK"/>
    <property type="match status" value="1"/>
</dbReference>
<dbReference type="InterPro" id="IPR003661">
    <property type="entry name" value="HisK_dim/P_dom"/>
</dbReference>
<dbReference type="CDD" id="cd00082">
    <property type="entry name" value="HisKA"/>
    <property type="match status" value="1"/>
</dbReference>
<dbReference type="AlphaFoldDB" id="A0A918C5G9"/>
<dbReference type="GO" id="GO:0000155">
    <property type="term" value="F:phosphorelay sensor kinase activity"/>
    <property type="evidence" value="ECO:0007669"/>
    <property type="project" value="InterPro"/>
</dbReference>
<sequence length="506" mass="56165">MARPAQPPVSLIRFLLQPLLLPLLLLLLVGVAVTVGVNRNVVSVRQSNASQARIDAIHLIAVDVLNLETGLRGYLLTARPEYLEPYHLGQQQLSRRIQSLQLHAVNDRQRDDLQHISLLMQQWFSNVAEPQIHIRPESLATTVVLVKNGSGKQLIDEVRRVLGVLEKNETVRLNTSLNASARTLQQARLLTIFGLLAALFFLVVSAVQVARTFASGMASLNAAAGRVAEGQYDLPLPDVQVAEVHQLTQELRRMAASVQSRASHLEQLNEDLARSNRELEQFAYVASHDLQEPLRTIGSFTGLLARRYQGQLDARADQYIAYTLSATERLKQLIQDLLAYSRTRHSTQPTQVVDVQLLVNDVLQDFQEFIQRSGAQVSAHALPVLRGRPELLRHVFMNLIGNALKFADPARPPRVEVRAEPLPGFWRLHVQDNGVGIEAAYHDRIFDIFQRLHGVSETEGNGIGLAIVKSVIERHGGEITLTSIPGVGTTFSFTIPILQEPADATD</sequence>
<dbReference type="PRINTS" id="PR00344">
    <property type="entry name" value="BCTRLSENSOR"/>
</dbReference>
<dbReference type="Gene3D" id="1.10.287.130">
    <property type="match status" value="1"/>
</dbReference>
<organism evidence="10 11">
    <name type="scientific">Deinococcus ruber</name>
    <dbReference type="NCBI Taxonomy" id="1848197"/>
    <lineage>
        <taxon>Bacteria</taxon>
        <taxon>Thermotogati</taxon>
        <taxon>Deinococcota</taxon>
        <taxon>Deinococci</taxon>
        <taxon>Deinococcales</taxon>
        <taxon>Deinococcaceae</taxon>
        <taxon>Deinococcus</taxon>
    </lineage>
</organism>
<evidence type="ECO:0000256" key="3">
    <source>
        <dbReference type="ARBA" id="ARBA00012438"/>
    </source>
</evidence>
<dbReference type="InterPro" id="IPR004358">
    <property type="entry name" value="Sig_transdc_His_kin-like_C"/>
</dbReference>
<dbReference type="SMART" id="SM00304">
    <property type="entry name" value="HAMP"/>
    <property type="match status" value="1"/>
</dbReference>
<comment type="catalytic activity">
    <reaction evidence="1">
        <text>ATP + protein L-histidine = ADP + protein N-phospho-L-histidine.</text>
        <dbReference type="EC" id="2.7.13.3"/>
    </reaction>
</comment>
<evidence type="ECO:0000259" key="8">
    <source>
        <dbReference type="PROSITE" id="PS50109"/>
    </source>
</evidence>
<reference evidence="10" key="1">
    <citation type="journal article" date="2014" name="Int. J. Syst. Evol. Microbiol.">
        <title>Complete genome sequence of Corynebacterium casei LMG S-19264T (=DSM 44701T), isolated from a smear-ripened cheese.</title>
        <authorList>
            <consortium name="US DOE Joint Genome Institute (JGI-PGF)"/>
            <person name="Walter F."/>
            <person name="Albersmeier A."/>
            <person name="Kalinowski J."/>
            <person name="Ruckert C."/>
        </authorList>
    </citation>
    <scope>NUCLEOTIDE SEQUENCE</scope>
    <source>
        <strain evidence="10">JCM 31311</strain>
    </source>
</reference>
<evidence type="ECO:0000313" key="10">
    <source>
        <dbReference type="EMBL" id="GGR07785.1"/>
    </source>
</evidence>
<dbReference type="InterPro" id="IPR036097">
    <property type="entry name" value="HisK_dim/P_sf"/>
</dbReference>
<dbReference type="PANTHER" id="PTHR43304">
    <property type="entry name" value="PHYTOCHROME-LIKE PROTEIN CPH1"/>
    <property type="match status" value="1"/>
</dbReference>
<dbReference type="Gene3D" id="6.10.340.10">
    <property type="match status" value="1"/>
</dbReference>
<gene>
    <name evidence="10" type="ORF">GCM10008957_20590</name>
</gene>
<evidence type="ECO:0000256" key="2">
    <source>
        <dbReference type="ARBA" id="ARBA00004370"/>
    </source>
</evidence>
<dbReference type="SMART" id="SM00387">
    <property type="entry name" value="HATPase_c"/>
    <property type="match status" value="1"/>
</dbReference>
<keyword evidence="7" id="KW-0472">Membrane</keyword>
<reference evidence="10" key="2">
    <citation type="submission" date="2020-09" db="EMBL/GenBank/DDBJ databases">
        <authorList>
            <person name="Sun Q."/>
            <person name="Ohkuma M."/>
        </authorList>
    </citation>
    <scope>NUCLEOTIDE SEQUENCE</scope>
    <source>
        <strain evidence="10">JCM 31311</strain>
    </source>
</reference>
<evidence type="ECO:0000256" key="7">
    <source>
        <dbReference type="SAM" id="Phobius"/>
    </source>
</evidence>
<keyword evidence="4" id="KW-0597">Phosphoprotein</keyword>
<keyword evidence="7" id="KW-0812">Transmembrane</keyword>
<dbReference type="Proteomes" id="UP000603865">
    <property type="component" value="Unassembled WGS sequence"/>
</dbReference>
<feature type="domain" description="Histidine kinase" evidence="8">
    <location>
        <begin position="285"/>
        <end position="499"/>
    </location>
</feature>
<dbReference type="InterPro" id="IPR005467">
    <property type="entry name" value="His_kinase_dom"/>
</dbReference>
<dbReference type="Pfam" id="PF05227">
    <property type="entry name" value="CHASE3"/>
    <property type="match status" value="1"/>
</dbReference>
<protein>
    <recommendedName>
        <fullName evidence="3">histidine kinase</fullName>
        <ecNumber evidence="3">2.7.13.3</ecNumber>
    </recommendedName>
</protein>
<keyword evidence="11" id="KW-1185">Reference proteome</keyword>
<dbReference type="InterPro" id="IPR007891">
    <property type="entry name" value="CHASE3"/>
</dbReference>
<dbReference type="GO" id="GO:0016020">
    <property type="term" value="C:membrane"/>
    <property type="evidence" value="ECO:0007669"/>
    <property type="project" value="UniProtKB-SubCell"/>
</dbReference>
<evidence type="ECO:0000313" key="11">
    <source>
        <dbReference type="Proteomes" id="UP000603865"/>
    </source>
</evidence>
<dbReference type="SUPFAM" id="SSF47384">
    <property type="entry name" value="Homodimeric domain of signal transducing histidine kinase"/>
    <property type="match status" value="1"/>
</dbReference>
<dbReference type="SUPFAM" id="SSF55874">
    <property type="entry name" value="ATPase domain of HSP90 chaperone/DNA topoisomerase II/histidine kinase"/>
    <property type="match status" value="1"/>
</dbReference>
<dbReference type="EMBL" id="BMQL01000009">
    <property type="protein sequence ID" value="GGR07785.1"/>
    <property type="molecule type" value="Genomic_DNA"/>
</dbReference>
<dbReference type="PROSITE" id="PS50885">
    <property type="entry name" value="HAMP"/>
    <property type="match status" value="1"/>
</dbReference>
<accession>A0A918C5G9</accession>
<dbReference type="Gene3D" id="3.30.565.10">
    <property type="entry name" value="Histidine kinase-like ATPase, C-terminal domain"/>
    <property type="match status" value="1"/>
</dbReference>
<dbReference type="RefSeq" id="WP_189090010.1">
    <property type="nucleotide sequence ID" value="NZ_BMQL01000009.1"/>
</dbReference>
<comment type="subcellular location">
    <subcellularLocation>
        <location evidence="2">Membrane</location>
    </subcellularLocation>
</comment>
<keyword evidence="7" id="KW-1133">Transmembrane helix</keyword>
<dbReference type="SMART" id="SM00388">
    <property type="entry name" value="HisKA"/>
    <property type="match status" value="1"/>
</dbReference>
<dbReference type="Pfam" id="PF02518">
    <property type="entry name" value="HATPase_c"/>
    <property type="match status" value="1"/>
</dbReference>
<dbReference type="EC" id="2.7.13.3" evidence="3"/>
<feature type="domain" description="HAMP" evidence="9">
    <location>
        <begin position="211"/>
        <end position="263"/>
    </location>
</feature>
<dbReference type="CDD" id="cd19410">
    <property type="entry name" value="HK9-like_sensor"/>
    <property type="match status" value="1"/>
</dbReference>
<name>A0A918C5G9_9DEIO</name>
<dbReference type="PROSITE" id="PS50109">
    <property type="entry name" value="HIS_KIN"/>
    <property type="match status" value="1"/>
</dbReference>
<keyword evidence="5" id="KW-0808">Transferase</keyword>
<dbReference type="InterPro" id="IPR036890">
    <property type="entry name" value="HATPase_C_sf"/>
</dbReference>
<evidence type="ECO:0000256" key="4">
    <source>
        <dbReference type="ARBA" id="ARBA00022553"/>
    </source>
</evidence>
<evidence type="ECO:0000256" key="6">
    <source>
        <dbReference type="ARBA" id="ARBA00022777"/>
    </source>
</evidence>
<dbReference type="PANTHER" id="PTHR43304:SF1">
    <property type="entry name" value="PAC DOMAIN-CONTAINING PROTEIN"/>
    <property type="match status" value="1"/>
</dbReference>
<comment type="caution">
    <text evidence="10">The sequence shown here is derived from an EMBL/GenBank/DDBJ whole genome shotgun (WGS) entry which is preliminary data.</text>
</comment>
<evidence type="ECO:0000256" key="1">
    <source>
        <dbReference type="ARBA" id="ARBA00000085"/>
    </source>
</evidence>
<feature type="transmembrane region" description="Helical" evidence="7">
    <location>
        <begin position="189"/>
        <end position="210"/>
    </location>
</feature>
<proteinExistence type="predicted"/>
<dbReference type="InterPro" id="IPR003594">
    <property type="entry name" value="HATPase_dom"/>
</dbReference>
<evidence type="ECO:0000256" key="5">
    <source>
        <dbReference type="ARBA" id="ARBA00022679"/>
    </source>
</evidence>